<evidence type="ECO:0000313" key="2">
    <source>
        <dbReference type="EMBL" id="CAI3973436.1"/>
    </source>
</evidence>
<evidence type="ECO:0000313" key="3">
    <source>
        <dbReference type="EMBL" id="CAL4760748.1"/>
    </source>
</evidence>
<dbReference type="EMBL" id="CAMXCT020000076">
    <property type="protein sequence ID" value="CAL1126811.1"/>
    <property type="molecule type" value="Genomic_DNA"/>
</dbReference>
<reference evidence="3 4" key="2">
    <citation type="submission" date="2024-05" db="EMBL/GenBank/DDBJ databases">
        <authorList>
            <person name="Chen Y."/>
            <person name="Shah S."/>
            <person name="Dougan E. K."/>
            <person name="Thang M."/>
            <person name="Chan C."/>
        </authorList>
    </citation>
    <scope>NUCLEOTIDE SEQUENCE [LARGE SCALE GENOMIC DNA]</scope>
</reference>
<sequence>MPQVFSVPVDCQCQVKLFEATLPSQGRDFKLGWVAARHEPFGGGGNRGLLMQRGCFNTGSGALRGVCNLEKKEVDLSKPEKYLVKEAYYMHDEEMDEDQALSVLLEEGDESALIVADFEDQVVQVCQDSPELSMAFSAYQDARARLRDKARSRGFWATGRMSALPGTRSLKNECEGSGDLGEGKVNKQALQQQPSLVLHGSENLNTEAEESVDWEVLSRTMSDREGPSSPPPVARRVRDPEAVEPMKLYMEETTKEEKMTRMAILQREVDRLRADLENV</sequence>
<evidence type="ECO:0000256" key="1">
    <source>
        <dbReference type="SAM" id="MobiDB-lite"/>
    </source>
</evidence>
<proteinExistence type="predicted"/>
<organism evidence="2">
    <name type="scientific">Cladocopium goreaui</name>
    <dbReference type="NCBI Taxonomy" id="2562237"/>
    <lineage>
        <taxon>Eukaryota</taxon>
        <taxon>Sar</taxon>
        <taxon>Alveolata</taxon>
        <taxon>Dinophyceae</taxon>
        <taxon>Suessiales</taxon>
        <taxon>Symbiodiniaceae</taxon>
        <taxon>Cladocopium</taxon>
    </lineage>
</organism>
<dbReference type="EMBL" id="CAMXCT010000076">
    <property type="protein sequence ID" value="CAI3973436.1"/>
    <property type="molecule type" value="Genomic_DNA"/>
</dbReference>
<accession>A0A9P1BKP4</accession>
<reference evidence="2" key="1">
    <citation type="submission" date="2022-10" db="EMBL/GenBank/DDBJ databases">
        <authorList>
            <person name="Chen Y."/>
            <person name="Dougan E. K."/>
            <person name="Chan C."/>
            <person name="Rhodes N."/>
            <person name="Thang M."/>
        </authorList>
    </citation>
    <scope>NUCLEOTIDE SEQUENCE</scope>
</reference>
<feature type="region of interest" description="Disordered" evidence="1">
    <location>
        <begin position="219"/>
        <end position="241"/>
    </location>
</feature>
<comment type="caution">
    <text evidence="2">The sequence shown here is derived from an EMBL/GenBank/DDBJ whole genome shotgun (WGS) entry which is preliminary data.</text>
</comment>
<gene>
    <name evidence="2" type="ORF">C1SCF055_LOCUS1943</name>
</gene>
<evidence type="ECO:0000313" key="4">
    <source>
        <dbReference type="Proteomes" id="UP001152797"/>
    </source>
</evidence>
<dbReference type="EMBL" id="CAMXCT030000076">
    <property type="protein sequence ID" value="CAL4760748.1"/>
    <property type="molecule type" value="Genomic_DNA"/>
</dbReference>
<dbReference type="AlphaFoldDB" id="A0A9P1BKP4"/>
<protein>
    <submittedName>
        <fullName evidence="3">CCHC-type domain-containing protein</fullName>
    </submittedName>
</protein>
<keyword evidence="4" id="KW-1185">Reference proteome</keyword>
<dbReference type="Proteomes" id="UP001152797">
    <property type="component" value="Unassembled WGS sequence"/>
</dbReference>
<name>A0A9P1BKP4_9DINO</name>